<dbReference type="STRING" id="57577.A0A2K3JUF7"/>
<dbReference type="AlphaFoldDB" id="A0A2K3JUF7"/>
<gene>
    <name evidence="1" type="ORF">L195_g058789</name>
</gene>
<evidence type="ECO:0000313" key="2">
    <source>
        <dbReference type="Proteomes" id="UP000236291"/>
    </source>
</evidence>
<feature type="non-terminal residue" evidence="1">
    <location>
        <position position="1"/>
    </location>
</feature>
<accession>A0A2K3JUF7</accession>
<dbReference type="Proteomes" id="UP000236291">
    <property type="component" value="Unassembled WGS sequence"/>
</dbReference>
<sequence>GIWSEVEKIRSFMKNYKLKKEPGCSWIEIRDEVHAFLVGDKAHPRSEEIYQQIHFLVDEMKMKWDGYVPDIDDFLLDEEVEEQDPYEGHKTAMCSVR</sequence>
<organism evidence="1 2">
    <name type="scientific">Trifolium pratense</name>
    <name type="common">Red clover</name>
    <dbReference type="NCBI Taxonomy" id="57577"/>
    <lineage>
        <taxon>Eukaryota</taxon>
        <taxon>Viridiplantae</taxon>
        <taxon>Streptophyta</taxon>
        <taxon>Embryophyta</taxon>
        <taxon>Tracheophyta</taxon>
        <taxon>Spermatophyta</taxon>
        <taxon>Magnoliopsida</taxon>
        <taxon>eudicotyledons</taxon>
        <taxon>Gunneridae</taxon>
        <taxon>Pentapetalae</taxon>
        <taxon>rosids</taxon>
        <taxon>fabids</taxon>
        <taxon>Fabales</taxon>
        <taxon>Fabaceae</taxon>
        <taxon>Papilionoideae</taxon>
        <taxon>50 kb inversion clade</taxon>
        <taxon>NPAAA clade</taxon>
        <taxon>Hologalegina</taxon>
        <taxon>IRL clade</taxon>
        <taxon>Trifolieae</taxon>
        <taxon>Trifolium</taxon>
    </lineage>
</organism>
<comment type="caution">
    <text evidence="1">The sequence shown here is derived from an EMBL/GenBank/DDBJ whole genome shotgun (WGS) entry which is preliminary data.</text>
</comment>
<dbReference type="Pfam" id="PF20431">
    <property type="entry name" value="E_motif"/>
    <property type="match status" value="1"/>
</dbReference>
<reference evidence="1 2" key="2">
    <citation type="journal article" date="2017" name="Front. Plant Sci.">
        <title>Gene Classification and Mining of Molecular Markers Useful in Red Clover (Trifolium pratense) Breeding.</title>
        <authorList>
            <person name="Istvanek J."/>
            <person name="Dluhosova J."/>
            <person name="Dluhos P."/>
            <person name="Patkova L."/>
            <person name="Nedelnik J."/>
            <person name="Repkova J."/>
        </authorList>
    </citation>
    <scope>NUCLEOTIDE SEQUENCE [LARGE SCALE GENOMIC DNA]</scope>
    <source>
        <strain evidence="2">cv. Tatra</strain>
        <tissue evidence="1">Young leaves</tissue>
    </source>
</reference>
<dbReference type="InterPro" id="IPR046849">
    <property type="entry name" value="E2_motif"/>
</dbReference>
<proteinExistence type="predicted"/>
<reference evidence="1 2" key="1">
    <citation type="journal article" date="2014" name="Am. J. Bot.">
        <title>Genome assembly and annotation for red clover (Trifolium pratense; Fabaceae).</title>
        <authorList>
            <person name="Istvanek J."/>
            <person name="Jaros M."/>
            <person name="Krenek A."/>
            <person name="Repkova J."/>
        </authorList>
    </citation>
    <scope>NUCLEOTIDE SEQUENCE [LARGE SCALE GENOMIC DNA]</scope>
    <source>
        <strain evidence="2">cv. Tatra</strain>
        <tissue evidence="1">Young leaves</tissue>
    </source>
</reference>
<evidence type="ECO:0000313" key="1">
    <source>
        <dbReference type="EMBL" id="PNX57628.1"/>
    </source>
</evidence>
<dbReference type="InterPro" id="IPR046848">
    <property type="entry name" value="E_motif"/>
</dbReference>
<dbReference type="Pfam" id="PF20430">
    <property type="entry name" value="Eplus_motif"/>
    <property type="match status" value="1"/>
</dbReference>
<name>A0A2K3JUF7_TRIPR</name>
<dbReference type="EMBL" id="ASHM01124367">
    <property type="protein sequence ID" value="PNX57628.1"/>
    <property type="molecule type" value="Genomic_DNA"/>
</dbReference>
<protein>
    <submittedName>
        <fullName evidence="1">Pentatricopeptide repeat-containing protein</fullName>
    </submittedName>
</protein>